<evidence type="ECO:0000313" key="1">
    <source>
        <dbReference type="EMBL" id="RLM49043.1"/>
    </source>
</evidence>
<protein>
    <submittedName>
        <fullName evidence="1">Uncharacterized protein</fullName>
    </submittedName>
</protein>
<dbReference type="Proteomes" id="UP000275267">
    <property type="component" value="Unassembled WGS sequence"/>
</dbReference>
<organism evidence="1 2">
    <name type="scientific">Panicum miliaceum</name>
    <name type="common">Proso millet</name>
    <name type="synonym">Broomcorn millet</name>
    <dbReference type="NCBI Taxonomy" id="4540"/>
    <lineage>
        <taxon>Eukaryota</taxon>
        <taxon>Viridiplantae</taxon>
        <taxon>Streptophyta</taxon>
        <taxon>Embryophyta</taxon>
        <taxon>Tracheophyta</taxon>
        <taxon>Spermatophyta</taxon>
        <taxon>Magnoliopsida</taxon>
        <taxon>Liliopsida</taxon>
        <taxon>Poales</taxon>
        <taxon>Poaceae</taxon>
        <taxon>PACMAD clade</taxon>
        <taxon>Panicoideae</taxon>
        <taxon>Panicodae</taxon>
        <taxon>Paniceae</taxon>
        <taxon>Panicinae</taxon>
        <taxon>Panicum</taxon>
        <taxon>Panicum sect. Panicum</taxon>
    </lineage>
</organism>
<accession>A0A3L6PAQ4</accession>
<sequence>MAVQAQHLLSHAFLPHHDVLGHPFRALEGAADDGVFLDELVIAGCVPVAADAVFGGAARSELTCNGGESTTAARVAAGPVECGGQHGSLVLPLAPPPQGQAFAGDVRSWDVGCGAPSTSGRAAASGIVSQLYHQGVEIDALVRFEVYAHAGLDI</sequence>
<comment type="caution">
    <text evidence="1">The sequence shown here is derived from an EMBL/GenBank/DDBJ whole genome shotgun (WGS) entry which is preliminary data.</text>
</comment>
<name>A0A3L6PAQ4_PANMI</name>
<gene>
    <name evidence="1" type="ORF">C2845_PMPSC002129</name>
</gene>
<evidence type="ECO:0000313" key="2">
    <source>
        <dbReference type="Proteomes" id="UP000275267"/>
    </source>
</evidence>
<proteinExistence type="predicted"/>
<dbReference type="STRING" id="4540.A0A3L6PAQ4"/>
<reference evidence="2" key="1">
    <citation type="journal article" date="2019" name="Nat. Commun.">
        <title>The genome of broomcorn millet.</title>
        <authorList>
            <person name="Zou C."/>
            <person name="Miki D."/>
            <person name="Li D."/>
            <person name="Tang Q."/>
            <person name="Xiao L."/>
            <person name="Rajput S."/>
            <person name="Deng P."/>
            <person name="Jia W."/>
            <person name="Huang R."/>
            <person name="Zhang M."/>
            <person name="Sun Y."/>
            <person name="Hu J."/>
            <person name="Fu X."/>
            <person name="Schnable P.S."/>
            <person name="Li F."/>
            <person name="Zhang H."/>
            <person name="Feng B."/>
            <person name="Zhu X."/>
            <person name="Liu R."/>
            <person name="Schnable J.C."/>
            <person name="Zhu J.-K."/>
            <person name="Zhang H."/>
        </authorList>
    </citation>
    <scope>NUCLEOTIDE SEQUENCE [LARGE SCALE GENOMIC DNA]</scope>
</reference>
<dbReference type="EMBL" id="PQIB02000614">
    <property type="protein sequence ID" value="RLM49043.1"/>
    <property type="molecule type" value="Genomic_DNA"/>
</dbReference>
<dbReference type="OrthoDB" id="1711136at2759"/>
<dbReference type="AlphaFoldDB" id="A0A3L6PAQ4"/>
<keyword evidence="2" id="KW-1185">Reference proteome</keyword>